<gene>
    <name evidence="1" type="ORF">BG20_I0844</name>
</gene>
<dbReference type="AlphaFoldDB" id="S2E7M7"/>
<dbReference type="EMBL" id="AHJG01000183">
    <property type="protein sequence ID" value="EPA05446.1"/>
    <property type="molecule type" value="Genomic_DNA"/>
</dbReference>
<organism evidence="1 2">
    <name type="scientific">Candidatus Nitrosarchaeum limnium BG20</name>
    <dbReference type="NCBI Taxonomy" id="859192"/>
    <lineage>
        <taxon>Archaea</taxon>
        <taxon>Nitrososphaerota</taxon>
        <taxon>Nitrososphaeria</taxon>
        <taxon>Nitrosopumilales</taxon>
        <taxon>Nitrosopumilaceae</taxon>
        <taxon>Nitrosarchaeum</taxon>
    </lineage>
</organism>
<proteinExistence type="predicted"/>
<sequence>MIKNNLFLEFEKPINVNTIDNTKKSKNSTIISRINNSIDEVINEIVLDLINTNSFLLGSKNIPEIVKACEKFFHDSCFGTFEYVQKTGMSIFKVEHTAGINGTLFLKKFFEKIFEVVLSGFSFYVISNENHVCVMFR</sequence>
<comment type="caution">
    <text evidence="1">The sequence shown here is derived from an EMBL/GenBank/DDBJ whole genome shotgun (WGS) entry which is preliminary data.</text>
</comment>
<evidence type="ECO:0000313" key="1">
    <source>
        <dbReference type="EMBL" id="EPA05446.1"/>
    </source>
</evidence>
<protein>
    <submittedName>
        <fullName evidence="1">Uncharacterized protein</fullName>
    </submittedName>
</protein>
<evidence type="ECO:0000313" key="2">
    <source>
        <dbReference type="Proteomes" id="UP000014065"/>
    </source>
</evidence>
<name>S2E7M7_9ARCH</name>
<dbReference type="Proteomes" id="UP000014065">
    <property type="component" value="Unassembled WGS sequence"/>
</dbReference>
<reference evidence="1 2" key="1">
    <citation type="journal article" date="2012" name="J. Bacteriol.">
        <title>Genome Sequence of "Candidatus Nitrosoarchaeum limnia" BG20, a Low-Salinity Ammonia-Oxidizing Archaeon from the San Francisco Bay Estuary.</title>
        <authorList>
            <person name="Mosier A.C."/>
            <person name="Allen E.E."/>
            <person name="Kim M."/>
            <person name="Ferriera S."/>
            <person name="Francis C.A."/>
        </authorList>
    </citation>
    <scope>NUCLEOTIDE SEQUENCE [LARGE SCALE GENOMIC DNA]</scope>
    <source>
        <strain evidence="1 2">BG20</strain>
    </source>
</reference>
<keyword evidence="2" id="KW-1185">Reference proteome</keyword>
<accession>S2E7M7</accession>